<feature type="region of interest" description="Disordered" evidence="1">
    <location>
        <begin position="48"/>
        <end position="69"/>
    </location>
</feature>
<comment type="caution">
    <text evidence="2">The sequence shown here is derived from an EMBL/GenBank/DDBJ whole genome shotgun (WGS) entry which is preliminary data.</text>
</comment>
<proteinExistence type="predicted"/>
<gene>
    <name evidence="2" type="ORF">PXEA_LOCUS27179</name>
</gene>
<protein>
    <submittedName>
        <fullName evidence="2">Uncharacterized protein</fullName>
    </submittedName>
</protein>
<sequence>MGIPARFLRLLEGNNFFEVCGQWAGPVCKRLPLSNRCGPVPRSALGGLTHHSSAEATESCGRGLEDPIF</sequence>
<dbReference type="EMBL" id="CAAALY010246307">
    <property type="protein sequence ID" value="VEL33739.1"/>
    <property type="molecule type" value="Genomic_DNA"/>
</dbReference>
<dbReference type="Proteomes" id="UP000784294">
    <property type="component" value="Unassembled WGS sequence"/>
</dbReference>
<name>A0A3S5CMT9_9PLAT</name>
<keyword evidence="3" id="KW-1185">Reference proteome</keyword>
<evidence type="ECO:0000313" key="2">
    <source>
        <dbReference type="EMBL" id="VEL33739.1"/>
    </source>
</evidence>
<dbReference type="AlphaFoldDB" id="A0A3S5CMT9"/>
<organism evidence="2 3">
    <name type="scientific">Protopolystoma xenopodis</name>
    <dbReference type="NCBI Taxonomy" id="117903"/>
    <lineage>
        <taxon>Eukaryota</taxon>
        <taxon>Metazoa</taxon>
        <taxon>Spiralia</taxon>
        <taxon>Lophotrochozoa</taxon>
        <taxon>Platyhelminthes</taxon>
        <taxon>Monogenea</taxon>
        <taxon>Polyopisthocotylea</taxon>
        <taxon>Polystomatidea</taxon>
        <taxon>Polystomatidae</taxon>
        <taxon>Protopolystoma</taxon>
    </lineage>
</organism>
<evidence type="ECO:0000313" key="3">
    <source>
        <dbReference type="Proteomes" id="UP000784294"/>
    </source>
</evidence>
<evidence type="ECO:0000256" key="1">
    <source>
        <dbReference type="SAM" id="MobiDB-lite"/>
    </source>
</evidence>
<reference evidence="2" key="1">
    <citation type="submission" date="2018-11" db="EMBL/GenBank/DDBJ databases">
        <authorList>
            <consortium name="Pathogen Informatics"/>
        </authorList>
    </citation>
    <scope>NUCLEOTIDE SEQUENCE</scope>
</reference>
<accession>A0A3S5CMT9</accession>